<keyword evidence="3" id="KW-1185">Reference proteome</keyword>
<gene>
    <name evidence="2" type="ORF">QTN89_04900</name>
</gene>
<feature type="region of interest" description="Disordered" evidence="1">
    <location>
        <begin position="68"/>
        <end position="102"/>
    </location>
</feature>
<reference evidence="2 3" key="1">
    <citation type="submission" date="2023-06" db="EMBL/GenBank/DDBJ databases">
        <title>Roseiconus lacunae JC819 isolated from Gulf of Mannar region, Tamil Nadu.</title>
        <authorList>
            <person name="Pk S."/>
            <person name="Ch S."/>
            <person name="Ch V.R."/>
        </authorList>
    </citation>
    <scope>NUCLEOTIDE SEQUENCE [LARGE SCALE GENOMIC DNA]</scope>
    <source>
        <strain evidence="2 3">JC819</strain>
    </source>
</reference>
<protein>
    <submittedName>
        <fullName evidence="2">Uncharacterized protein</fullName>
    </submittedName>
</protein>
<dbReference type="Proteomes" id="UP001239462">
    <property type="component" value="Unassembled WGS sequence"/>
</dbReference>
<comment type="caution">
    <text evidence="2">The sequence shown here is derived from an EMBL/GenBank/DDBJ whole genome shotgun (WGS) entry which is preliminary data.</text>
</comment>
<proteinExistence type="predicted"/>
<evidence type="ECO:0000256" key="1">
    <source>
        <dbReference type="SAM" id="MobiDB-lite"/>
    </source>
</evidence>
<feature type="compositionally biased region" description="Basic and acidic residues" evidence="1">
    <location>
        <begin position="82"/>
        <end position="102"/>
    </location>
</feature>
<evidence type="ECO:0000313" key="2">
    <source>
        <dbReference type="EMBL" id="MDM4014757.1"/>
    </source>
</evidence>
<dbReference type="RefSeq" id="WP_289162413.1">
    <property type="nucleotide sequence ID" value="NZ_JASZZN010000003.1"/>
</dbReference>
<organism evidence="2 3">
    <name type="scientific">Roseiconus lacunae</name>
    <dbReference type="NCBI Taxonomy" id="2605694"/>
    <lineage>
        <taxon>Bacteria</taxon>
        <taxon>Pseudomonadati</taxon>
        <taxon>Planctomycetota</taxon>
        <taxon>Planctomycetia</taxon>
        <taxon>Pirellulales</taxon>
        <taxon>Pirellulaceae</taxon>
        <taxon>Roseiconus</taxon>
    </lineage>
</organism>
<evidence type="ECO:0000313" key="3">
    <source>
        <dbReference type="Proteomes" id="UP001239462"/>
    </source>
</evidence>
<dbReference type="EMBL" id="JASZZN010000003">
    <property type="protein sequence ID" value="MDM4014757.1"/>
    <property type="molecule type" value="Genomic_DNA"/>
</dbReference>
<name>A0ABT7PE30_9BACT</name>
<accession>A0ABT7PE30</accession>
<sequence>MLKRKSLSAVRMIASAGNRAVQSKCLLRRQLGYIAVGLLLGASPQPSDAADRHTESSLTIAQLIERSEQLSSPSDEVLPAPSEREPLALRTDRPTDARSNERLASHQWLDIRPRSIEGQMGTLVAESDLPEDTSGLPDLHSASLAYVHRQQTNCQNGYYRSGIFCHRPLYFEDPYLERCGQLTACLRRVPSVHSTAHFLWKTSGFPVSLAVDPPWQRHANGFRTPYWIRVLKAHH</sequence>